<dbReference type="InterPro" id="IPR021455">
    <property type="entry name" value="DUF3106"/>
</dbReference>
<comment type="caution">
    <text evidence="2">The sequence shown here is derived from an EMBL/GenBank/DDBJ whole genome shotgun (WGS) entry which is preliminary data.</text>
</comment>
<evidence type="ECO:0000256" key="1">
    <source>
        <dbReference type="SAM" id="MobiDB-lite"/>
    </source>
</evidence>
<keyword evidence="3" id="KW-1185">Reference proteome</keyword>
<organism evidence="2 3">
    <name type="scientific">Comamonas nitrativorans</name>
    <dbReference type="NCBI Taxonomy" id="108437"/>
    <lineage>
        <taxon>Bacteria</taxon>
        <taxon>Pseudomonadati</taxon>
        <taxon>Pseudomonadota</taxon>
        <taxon>Betaproteobacteria</taxon>
        <taxon>Burkholderiales</taxon>
        <taxon>Comamonadaceae</taxon>
        <taxon>Comamonas</taxon>
    </lineage>
</organism>
<evidence type="ECO:0000313" key="2">
    <source>
        <dbReference type="EMBL" id="MFC4622962.1"/>
    </source>
</evidence>
<dbReference type="Proteomes" id="UP001595967">
    <property type="component" value="Unassembled WGS sequence"/>
</dbReference>
<dbReference type="RefSeq" id="WP_377726671.1">
    <property type="nucleotide sequence ID" value="NZ_JBHSEW010000010.1"/>
</dbReference>
<feature type="region of interest" description="Disordered" evidence="1">
    <location>
        <begin position="252"/>
        <end position="273"/>
    </location>
</feature>
<reference evidence="3" key="1">
    <citation type="journal article" date="2019" name="Int. J. Syst. Evol. Microbiol.">
        <title>The Global Catalogue of Microorganisms (GCM) 10K type strain sequencing project: providing services to taxonomists for standard genome sequencing and annotation.</title>
        <authorList>
            <consortium name="The Broad Institute Genomics Platform"/>
            <consortium name="The Broad Institute Genome Sequencing Center for Infectious Disease"/>
            <person name="Wu L."/>
            <person name="Ma J."/>
        </authorList>
    </citation>
    <scope>NUCLEOTIDE SEQUENCE [LARGE SCALE GENOMIC DNA]</scope>
    <source>
        <strain evidence="3">JCM 11650</strain>
    </source>
</reference>
<sequence length="273" mass="29711">MPSSTSRLPLALAGAVLAVLACIGVWLLPYMAMAPSALPPALAVHESEGSTRLTTDTPSKLRLSNAGPEWQDITAAQRKVLEPLHLQWPAMGALTKRRWLVLADRYPQMDEKEQAKLHERMLSWATLSAQQRNQARFNFSNVKRLTPAELLAKWQEYQALTEAEKERLKAEGIKAEKERKAKNTLRKLRPKPPVSPAPLPEPTQVLPAESQAAPVTSAVTTAAPVQATALPPLIEAAPAPVQVPQQMYTMELPPLSPPVPEAAAPATAPQPQP</sequence>
<proteinExistence type="predicted"/>
<dbReference type="Pfam" id="PF11304">
    <property type="entry name" value="DUF3106"/>
    <property type="match status" value="1"/>
</dbReference>
<dbReference type="PROSITE" id="PS51257">
    <property type="entry name" value="PROKAR_LIPOPROTEIN"/>
    <property type="match status" value="1"/>
</dbReference>
<protein>
    <submittedName>
        <fullName evidence="2">DUF3106 domain-containing protein</fullName>
    </submittedName>
</protein>
<gene>
    <name evidence="2" type="ORF">ACFO3A_12150</name>
</gene>
<name>A0ABV9H071_9BURK</name>
<evidence type="ECO:0000313" key="3">
    <source>
        <dbReference type="Proteomes" id="UP001595967"/>
    </source>
</evidence>
<accession>A0ABV9H071</accession>
<dbReference type="EMBL" id="JBHSEW010000010">
    <property type="protein sequence ID" value="MFC4622962.1"/>
    <property type="molecule type" value="Genomic_DNA"/>
</dbReference>